<comment type="caution">
    <text evidence="1">The sequence shown here is derived from an EMBL/GenBank/DDBJ whole genome shotgun (WGS) entry which is preliminary data.</text>
</comment>
<dbReference type="EMBL" id="JAWNGG020000065">
    <property type="protein sequence ID" value="KAK9304175.1"/>
    <property type="molecule type" value="Genomic_DNA"/>
</dbReference>
<gene>
    <name evidence="1" type="ORF">QLX08_004339</name>
</gene>
<name>A0AAW1A2B5_9HYME</name>
<dbReference type="Proteomes" id="UP001432146">
    <property type="component" value="Unassembled WGS sequence"/>
</dbReference>
<evidence type="ECO:0000313" key="2">
    <source>
        <dbReference type="Proteomes" id="UP001432146"/>
    </source>
</evidence>
<proteinExistence type="predicted"/>
<keyword evidence="2" id="KW-1185">Reference proteome</keyword>
<protein>
    <submittedName>
        <fullName evidence="1">Uncharacterized protein</fullName>
    </submittedName>
</protein>
<organism evidence="1 2">
    <name type="scientific">Tetragonisca angustula</name>
    <dbReference type="NCBI Taxonomy" id="166442"/>
    <lineage>
        <taxon>Eukaryota</taxon>
        <taxon>Metazoa</taxon>
        <taxon>Ecdysozoa</taxon>
        <taxon>Arthropoda</taxon>
        <taxon>Hexapoda</taxon>
        <taxon>Insecta</taxon>
        <taxon>Pterygota</taxon>
        <taxon>Neoptera</taxon>
        <taxon>Endopterygota</taxon>
        <taxon>Hymenoptera</taxon>
        <taxon>Apocrita</taxon>
        <taxon>Aculeata</taxon>
        <taxon>Apoidea</taxon>
        <taxon>Anthophila</taxon>
        <taxon>Apidae</taxon>
        <taxon>Tetragonisca</taxon>
    </lineage>
</organism>
<reference evidence="1 2" key="1">
    <citation type="submission" date="2024-05" db="EMBL/GenBank/DDBJ databases">
        <title>The nuclear and mitochondrial genome assemblies of Tetragonisca angustula (Apidae: Meliponini), a tiny yet remarkable pollinator in the Neotropics.</title>
        <authorList>
            <person name="Ferrari R."/>
            <person name="Ricardo P.C."/>
            <person name="Dias F.C."/>
            <person name="Araujo N.S."/>
            <person name="Soares D.O."/>
            <person name="Zhou Q.-S."/>
            <person name="Zhu C.-D."/>
            <person name="Coutinho L."/>
            <person name="Airas M.C."/>
            <person name="Batista T.M."/>
        </authorList>
    </citation>
    <scope>NUCLEOTIDE SEQUENCE [LARGE SCALE GENOMIC DNA]</scope>
    <source>
        <strain evidence="1">ASF017062</strain>
        <tissue evidence="1">Abdomen</tissue>
    </source>
</reference>
<sequence>MGGLILEISGENNATKANNLADYAPCLREKRRLRPLALLKKQESESVAWTTQLSRLKLQLQYLLPVVATLRKSNREKSAIALPQVWAPCGSNAQQQPRKISS</sequence>
<evidence type="ECO:0000313" key="1">
    <source>
        <dbReference type="EMBL" id="KAK9304175.1"/>
    </source>
</evidence>
<accession>A0AAW1A2B5</accession>
<dbReference type="AlphaFoldDB" id="A0AAW1A2B5"/>